<name>A0A183IYM6_9BILA</name>
<dbReference type="Proteomes" id="UP000270296">
    <property type="component" value="Unassembled WGS sequence"/>
</dbReference>
<organism evidence="3">
    <name type="scientific">Soboliphyme baturini</name>
    <dbReference type="NCBI Taxonomy" id="241478"/>
    <lineage>
        <taxon>Eukaryota</taxon>
        <taxon>Metazoa</taxon>
        <taxon>Ecdysozoa</taxon>
        <taxon>Nematoda</taxon>
        <taxon>Enoplea</taxon>
        <taxon>Dorylaimia</taxon>
        <taxon>Dioctophymatida</taxon>
        <taxon>Dioctophymatoidea</taxon>
        <taxon>Soboliphymatidae</taxon>
        <taxon>Soboliphyme</taxon>
    </lineage>
</organism>
<dbReference type="EMBL" id="UZAM01011899">
    <property type="protein sequence ID" value="VDP18881.1"/>
    <property type="molecule type" value="Genomic_DNA"/>
</dbReference>
<reference evidence="1 2" key="2">
    <citation type="submission" date="2018-11" db="EMBL/GenBank/DDBJ databases">
        <authorList>
            <consortium name="Pathogen Informatics"/>
        </authorList>
    </citation>
    <scope>NUCLEOTIDE SEQUENCE [LARGE SCALE GENOMIC DNA]</scope>
</reference>
<keyword evidence="2" id="KW-1185">Reference proteome</keyword>
<gene>
    <name evidence="1" type="ORF">SBAD_LOCUS8724</name>
</gene>
<proteinExistence type="predicted"/>
<accession>A0A183IYM6</accession>
<dbReference type="InterPro" id="IPR023674">
    <property type="entry name" value="Ribosomal_uL1-like"/>
</dbReference>
<sequence>MFNIDYDQVLSAIKALRKFLEKRREERQQKTPNLFDDYTNERVDIMITIKVVPHRFVGKTFRIYLPHPYRNPDNTAVCLITRDIDKVIDADYDKSSRYVKNFLDEQGVNNIDLVISFNHFKREYCTKQLRRRLASNYDVFLLDDYLRLTLVNAEFGTQFKRMHKKPIPIRIATKRVKDQIRKAVGAIIVYIPDFSEMCRYQIATLKNTDDEILENFKTVVDRWGKVFPGGFENIRFVYVMGKNTPALPVFASFGSPNLVEIPKRQKSATEPFVVDELTTINKDVKVYSDGRVTVLNPQILGKSQM</sequence>
<dbReference type="SUPFAM" id="SSF56808">
    <property type="entry name" value="Ribosomal protein L1"/>
    <property type="match status" value="1"/>
</dbReference>
<dbReference type="InterPro" id="IPR028364">
    <property type="entry name" value="Ribosomal_uL1/biogenesis"/>
</dbReference>
<dbReference type="OrthoDB" id="10251727at2759"/>
<dbReference type="AlphaFoldDB" id="A0A183IYM6"/>
<evidence type="ECO:0000313" key="2">
    <source>
        <dbReference type="Proteomes" id="UP000270296"/>
    </source>
</evidence>
<dbReference type="WBParaSite" id="SBAD_0000903701-mRNA-1">
    <property type="protein sequence ID" value="SBAD_0000903701-mRNA-1"/>
    <property type="gene ID" value="SBAD_0000903701"/>
</dbReference>
<evidence type="ECO:0000313" key="3">
    <source>
        <dbReference type="WBParaSite" id="SBAD_0000903701-mRNA-1"/>
    </source>
</evidence>
<protein>
    <submittedName>
        <fullName evidence="3">Ribosome biogenesis protein</fullName>
    </submittedName>
</protein>
<evidence type="ECO:0000313" key="1">
    <source>
        <dbReference type="EMBL" id="VDP18881.1"/>
    </source>
</evidence>
<reference evidence="3" key="1">
    <citation type="submission" date="2016-06" db="UniProtKB">
        <authorList>
            <consortium name="WormBaseParasite"/>
        </authorList>
    </citation>
    <scope>IDENTIFICATION</scope>
</reference>
<dbReference type="Pfam" id="PF00687">
    <property type="entry name" value="Ribosomal_L1"/>
    <property type="match status" value="1"/>
</dbReference>